<keyword evidence="2" id="KW-0812">Transmembrane</keyword>
<evidence type="ECO:0000256" key="2">
    <source>
        <dbReference type="PROSITE-ProRule" id="PRU01360"/>
    </source>
</evidence>
<evidence type="ECO:0000256" key="1">
    <source>
        <dbReference type="ARBA" id="ARBA00022729"/>
    </source>
</evidence>
<keyword evidence="2" id="KW-1134">Transmembrane beta strand</keyword>
<organism evidence="4 5">
    <name type="scientific">Hymenobacter polaris</name>
    <dbReference type="NCBI Taxonomy" id="2682546"/>
    <lineage>
        <taxon>Bacteria</taxon>
        <taxon>Pseudomonadati</taxon>
        <taxon>Bacteroidota</taxon>
        <taxon>Cytophagia</taxon>
        <taxon>Cytophagales</taxon>
        <taxon>Hymenobacteraceae</taxon>
        <taxon>Hymenobacter</taxon>
    </lineage>
</organism>
<dbReference type="GO" id="GO:0009279">
    <property type="term" value="C:cell outer membrane"/>
    <property type="evidence" value="ECO:0007669"/>
    <property type="project" value="UniProtKB-SubCell"/>
</dbReference>
<dbReference type="Proteomes" id="UP000559626">
    <property type="component" value="Unassembled WGS sequence"/>
</dbReference>
<dbReference type="Gene3D" id="2.60.40.1930">
    <property type="match status" value="1"/>
</dbReference>
<dbReference type="EMBL" id="JABBGH010000002">
    <property type="protein sequence ID" value="NML65747.1"/>
    <property type="molecule type" value="Genomic_DNA"/>
</dbReference>
<dbReference type="PROSITE" id="PS52016">
    <property type="entry name" value="TONB_DEPENDENT_REC_3"/>
    <property type="match status" value="1"/>
</dbReference>
<keyword evidence="2" id="KW-0998">Cell outer membrane</keyword>
<protein>
    <submittedName>
        <fullName evidence="4">TonB-dependent receptor plug domain-containing protein</fullName>
    </submittedName>
</protein>
<accession>A0A7Y0AEK6</accession>
<dbReference type="GO" id="GO:0044718">
    <property type="term" value="P:siderophore transmembrane transport"/>
    <property type="evidence" value="ECO:0007669"/>
    <property type="project" value="TreeGrafter"/>
</dbReference>
<dbReference type="PANTHER" id="PTHR30069">
    <property type="entry name" value="TONB-DEPENDENT OUTER MEMBRANE RECEPTOR"/>
    <property type="match status" value="1"/>
</dbReference>
<evidence type="ECO:0000313" key="5">
    <source>
        <dbReference type="Proteomes" id="UP000559626"/>
    </source>
</evidence>
<dbReference type="Pfam" id="PF07715">
    <property type="entry name" value="Plug"/>
    <property type="match status" value="1"/>
</dbReference>
<proteinExistence type="inferred from homology"/>
<dbReference type="PANTHER" id="PTHR30069:SF29">
    <property type="entry name" value="HEMOGLOBIN AND HEMOGLOBIN-HAPTOGLOBIN-BINDING PROTEIN 1-RELATED"/>
    <property type="match status" value="1"/>
</dbReference>
<evidence type="ECO:0000259" key="3">
    <source>
        <dbReference type="Pfam" id="PF07715"/>
    </source>
</evidence>
<comment type="similarity">
    <text evidence="2">Belongs to the TonB-dependent receptor family.</text>
</comment>
<dbReference type="RefSeq" id="WP_169531272.1">
    <property type="nucleotide sequence ID" value="NZ_JABBGH010000002.1"/>
</dbReference>
<gene>
    <name evidence="4" type="ORF">HHL22_11070</name>
</gene>
<evidence type="ECO:0000313" key="4">
    <source>
        <dbReference type="EMBL" id="NML65747.1"/>
    </source>
</evidence>
<keyword evidence="1" id="KW-0732">Signal</keyword>
<keyword evidence="2" id="KW-0813">Transport</keyword>
<dbReference type="InterPro" id="IPR012910">
    <property type="entry name" value="Plug_dom"/>
</dbReference>
<name>A0A7Y0AEK6_9BACT</name>
<keyword evidence="4" id="KW-0675">Receptor</keyword>
<dbReference type="SUPFAM" id="SSF56935">
    <property type="entry name" value="Porins"/>
    <property type="match status" value="1"/>
</dbReference>
<dbReference type="InterPro" id="IPR037066">
    <property type="entry name" value="Plug_dom_sf"/>
</dbReference>
<dbReference type="InterPro" id="IPR039426">
    <property type="entry name" value="TonB-dep_rcpt-like"/>
</dbReference>
<comment type="subcellular location">
    <subcellularLocation>
        <location evidence="2">Cell outer membrane</location>
        <topology evidence="2">Multi-pass membrane protein</topology>
    </subcellularLocation>
</comment>
<reference evidence="4 5" key="1">
    <citation type="submission" date="2020-04" db="EMBL/GenBank/DDBJ databases">
        <title>Hymenobacter polaris sp. nov., isolated from Arctic soil.</title>
        <authorList>
            <person name="Dahal R.H."/>
        </authorList>
    </citation>
    <scope>NUCLEOTIDE SEQUENCE [LARGE SCALE GENOMIC DNA]</scope>
    <source>
        <strain evidence="4 5">RP-2-7</strain>
    </source>
</reference>
<feature type="domain" description="TonB-dependent receptor plug" evidence="3">
    <location>
        <begin position="665"/>
        <end position="737"/>
    </location>
</feature>
<comment type="caution">
    <text evidence="4">The sequence shown here is derived from an EMBL/GenBank/DDBJ whole genome shotgun (WGS) entry which is preliminary data.</text>
</comment>
<keyword evidence="2" id="KW-0472">Membrane</keyword>
<dbReference type="GO" id="GO:0015344">
    <property type="term" value="F:siderophore uptake transmembrane transporter activity"/>
    <property type="evidence" value="ECO:0007669"/>
    <property type="project" value="TreeGrafter"/>
</dbReference>
<keyword evidence="5" id="KW-1185">Reference proteome</keyword>
<dbReference type="AlphaFoldDB" id="A0A7Y0AEK6"/>
<dbReference type="Gene3D" id="2.170.130.10">
    <property type="entry name" value="TonB-dependent receptor, plug domain"/>
    <property type="match status" value="1"/>
</dbReference>
<sequence>MRKFFGAGPAGWRTGALAAAGLASLGLAAFRGPLLDNPVQVIAQKLSAYYSLTQPEKVYLSLDRPAYGTGETIWFSAFVVDALRHQRDTLSKVLHVDLLSPERRVVVRRTLRVVNGRSYGDIELTDSLQAGTYLLRAYTSWMLNGNPNLVYQRRLQVWPASPDQTDQAGAPLSAAPRTTTAAKSAAPKLDVQFFPEGGTFVAGLPAVVGFKAQLATGRGVDISGQLLDGQGKAVGAPFSSQHAGMGRLSFVPAAGQAYRARVKLPDGSTADYPLPAAQASGYSLHVQDVGPDFVIEARYKGAAGAPAPGPVALVSEVRGFLVGLAPRPITPDGVPVSWKVAKNRYPNGIAHFTLFDAANVAQAERLAFVQNGPAGLRLTITPDRASYAPHQQVRLKVQAADAAGQPVATHLALSVAEAGAAALDPQAGTIVSNLLLTSDLAGYVEDPGYYFQSQSAATAQALDNLLLTQGWRRFVWKEVLSDTPPTLVYANEKNLTLSGTITGMGSRPLPGSQLTFIQTKPMRNLLTATTGPTGRFSFSGFPGQDTSVVTLQARRGAGGGSNVTIRPDMGPSVVGPPLPPLPLPATTPGVADYLRRSREQQVQERQLLPDGGVSRNIQLGNVAVTAKKLQVPADDSRRLYPGVVANTIVDFANMPAAQSGIPIFSLLQGRVAGLTISGTPPNQTISIRNQPTSLFLLDGMRVDASAINTLQSSDVEAVEVFKGTEAAIFGAGAGGGVIAVYTKRGDKNYHEKNTTATPGLITVKIPGFYQAREFYMPRYGAPVMNAPTSDPRRLTIYWSPEVATDASGTTDVYFFTADGSGNFQVTAEGLSLTGEPGRGTQQFYVAPK</sequence>